<reference evidence="1" key="1">
    <citation type="journal article" date="2022" name="bioRxiv">
        <title>Sequencing and chromosome-scale assembly of the giantPleurodeles waltlgenome.</title>
        <authorList>
            <person name="Brown T."/>
            <person name="Elewa A."/>
            <person name="Iarovenko S."/>
            <person name="Subramanian E."/>
            <person name="Araus A.J."/>
            <person name="Petzold A."/>
            <person name="Susuki M."/>
            <person name="Suzuki K.-i.T."/>
            <person name="Hayashi T."/>
            <person name="Toyoda A."/>
            <person name="Oliveira C."/>
            <person name="Osipova E."/>
            <person name="Leigh N.D."/>
            <person name="Simon A."/>
            <person name="Yun M.H."/>
        </authorList>
    </citation>
    <scope>NUCLEOTIDE SEQUENCE</scope>
    <source>
        <strain evidence="1">20211129_DDA</strain>
        <tissue evidence="1">Liver</tissue>
    </source>
</reference>
<dbReference type="EMBL" id="JANPWB010000013">
    <property type="protein sequence ID" value="KAJ1105638.1"/>
    <property type="molecule type" value="Genomic_DNA"/>
</dbReference>
<comment type="caution">
    <text evidence="1">The sequence shown here is derived from an EMBL/GenBank/DDBJ whole genome shotgun (WGS) entry which is preliminary data.</text>
</comment>
<gene>
    <name evidence="1" type="ORF">NDU88_003043</name>
</gene>
<dbReference type="Proteomes" id="UP001066276">
    <property type="component" value="Chromosome 9"/>
</dbReference>
<accession>A0AAV7MPP3</accession>
<sequence>MARRRSAGVPSGEAGQPLRLVAEWRVLRCGGAYLPLTSLDTLTYLLCWESSVNARKSKPLHNDCQKKKDDIAITAIMGKADNKQAKLHFDARKQPGPP</sequence>
<dbReference type="AlphaFoldDB" id="A0AAV7MPP3"/>
<name>A0AAV7MPP3_PLEWA</name>
<organism evidence="1 2">
    <name type="scientific">Pleurodeles waltl</name>
    <name type="common">Iberian ribbed newt</name>
    <dbReference type="NCBI Taxonomy" id="8319"/>
    <lineage>
        <taxon>Eukaryota</taxon>
        <taxon>Metazoa</taxon>
        <taxon>Chordata</taxon>
        <taxon>Craniata</taxon>
        <taxon>Vertebrata</taxon>
        <taxon>Euteleostomi</taxon>
        <taxon>Amphibia</taxon>
        <taxon>Batrachia</taxon>
        <taxon>Caudata</taxon>
        <taxon>Salamandroidea</taxon>
        <taxon>Salamandridae</taxon>
        <taxon>Pleurodelinae</taxon>
        <taxon>Pleurodeles</taxon>
    </lineage>
</organism>
<keyword evidence="2" id="KW-1185">Reference proteome</keyword>
<evidence type="ECO:0000313" key="1">
    <source>
        <dbReference type="EMBL" id="KAJ1105638.1"/>
    </source>
</evidence>
<evidence type="ECO:0000313" key="2">
    <source>
        <dbReference type="Proteomes" id="UP001066276"/>
    </source>
</evidence>
<proteinExistence type="predicted"/>
<protein>
    <submittedName>
        <fullName evidence="1">Uncharacterized protein</fullName>
    </submittedName>
</protein>